<keyword evidence="1" id="KW-0732">Signal</keyword>
<dbReference type="Proteomes" id="UP000035955">
    <property type="component" value="Unassembled WGS sequence"/>
</dbReference>
<dbReference type="RefSeq" id="WP_048447423.1">
    <property type="nucleotide sequence ID" value="NZ_LABY01000218.1"/>
</dbReference>
<evidence type="ECO:0000256" key="1">
    <source>
        <dbReference type="SAM" id="SignalP"/>
    </source>
</evidence>
<reference evidence="2 3" key="1">
    <citation type="submission" date="2015-03" db="EMBL/GenBank/DDBJ databases">
        <title>Genome sequencing of Methylobacterium variabile DSM 16961.</title>
        <authorList>
            <person name="Chaudhry V."/>
            <person name="Patil P.B."/>
        </authorList>
    </citation>
    <scope>NUCLEOTIDE SEQUENCE [LARGE SCALE GENOMIC DNA]</scope>
    <source>
        <strain evidence="2 3">DSM 16961</strain>
    </source>
</reference>
<comment type="caution">
    <text evidence="2">The sequence shown here is derived from an EMBL/GenBank/DDBJ whole genome shotgun (WGS) entry which is preliminary data.</text>
</comment>
<dbReference type="AlphaFoldDB" id="A0A0J6SAG9"/>
<evidence type="ECO:0000313" key="2">
    <source>
        <dbReference type="EMBL" id="KMO30712.1"/>
    </source>
</evidence>
<organism evidence="2 3">
    <name type="scientific">Methylobacterium variabile</name>
    <dbReference type="NCBI Taxonomy" id="298794"/>
    <lineage>
        <taxon>Bacteria</taxon>
        <taxon>Pseudomonadati</taxon>
        <taxon>Pseudomonadota</taxon>
        <taxon>Alphaproteobacteria</taxon>
        <taxon>Hyphomicrobiales</taxon>
        <taxon>Methylobacteriaceae</taxon>
        <taxon>Methylobacterium</taxon>
    </lineage>
</organism>
<dbReference type="OrthoDB" id="8000238at2"/>
<feature type="chain" id="PRO_5005281541" description="ABC transporter substrate-binding protein" evidence="1">
    <location>
        <begin position="23"/>
        <end position="130"/>
    </location>
</feature>
<evidence type="ECO:0000313" key="3">
    <source>
        <dbReference type="Proteomes" id="UP000035955"/>
    </source>
</evidence>
<protein>
    <recommendedName>
        <fullName evidence="4">ABC transporter substrate-binding protein</fullName>
    </recommendedName>
</protein>
<name>A0A0J6SAG9_9HYPH</name>
<accession>A0A0J6SAG9</accession>
<sequence>MQRTACASALAASLLLAAPALAADATAFLPLQDPNILPVTAEPRQYTIPQPQAATSYVLDNPCTVDIRIKSVPTMADTVTATTGRRFMARTSNSRSSSPLMTAQRIVSVMAVSDPGSAGCAVEFTYGVGQ</sequence>
<keyword evidence="3" id="KW-1185">Reference proteome</keyword>
<dbReference type="PATRIC" id="fig|298794.3.peg.3356"/>
<proteinExistence type="predicted"/>
<dbReference type="EMBL" id="LABY01000218">
    <property type="protein sequence ID" value="KMO30712.1"/>
    <property type="molecule type" value="Genomic_DNA"/>
</dbReference>
<feature type="signal peptide" evidence="1">
    <location>
        <begin position="1"/>
        <end position="22"/>
    </location>
</feature>
<gene>
    <name evidence="2" type="ORF">VQ02_27500</name>
</gene>
<evidence type="ECO:0008006" key="4">
    <source>
        <dbReference type="Google" id="ProtNLM"/>
    </source>
</evidence>